<organism evidence="2">
    <name type="scientific">hydrothermal vent metagenome</name>
    <dbReference type="NCBI Taxonomy" id="652676"/>
    <lineage>
        <taxon>unclassified sequences</taxon>
        <taxon>metagenomes</taxon>
        <taxon>ecological metagenomes</taxon>
    </lineage>
</organism>
<keyword evidence="1" id="KW-0472">Membrane</keyword>
<gene>
    <name evidence="2" type="ORF">MNBD_DELTA03-1615</name>
</gene>
<feature type="transmembrane region" description="Helical" evidence="1">
    <location>
        <begin position="7"/>
        <end position="27"/>
    </location>
</feature>
<dbReference type="AlphaFoldDB" id="A0A3B0VBW6"/>
<feature type="transmembrane region" description="Helical" evidence="1">
    <location>
        <begin position="62"/>
        <end position="81"/>
    </location>
</feature>
<name>A0A3B0VBW6_9ZZZZ</name>
<keyword evidence="1" id="KW-0812">Transmembrane</keyword>
<feature type="transmembrane region" description="Helical" evidence="1">
    <location>
        <begin position="33"/>
        <end position="55"/>
    </location>
</feature>
<proteinExistence type="predicted"/>
<reference evidence="2" key="1">
    <citation type="submission" date="2018-06" db="EMBL/GenBank/DDBJ databases">
        <authorList>
            <person name="Zhirakovskaya E."/>
        </authorList>
    </citation>
    <scope>NUCLEOTIDE SEQUENCE</scope>
</reference>
<sequence>WRYCGSELFWFLSSFTVFSAMAVAMGGYFRPHYFIFILPAVALLAGLPFLFLSGIMANRGRIMQYGLPVALLIVFIGASLYNQRHFLWESTPEAVVRETYWPNPFVESLAVGNYLRTHAKKNDRLMVFGSEPQLYFYSGLKSASGYIYMYPLMENQPFARTMQRELIKEVELAKPQYLVMVNISYSWLRRRTSNPLIFNWLPGYLKKYKRVGMVEIYQNQSRYSWLPTVVWPPSSPYWIEIMRRKSDR</sequence>
<evidence type="ECO:0000313" key="2">
    <source>
        <dbReference type="EMBL" id="VAW41188.1"/>
    </source>
</evidence>
<dbReference type="EMBL" id="UOEX01000373">
    <property type="protein sequence ID" value="VAW41188.1"/>
    <property type="molecule type" value="Genomic_DNA"/>
</dbReference>
<accession>A0A3B0VBW6</accession>
<feature type="non-terminal residue" evidence="2">
    <location>
        <position position="1"/>
    </location>
</feature>
<evidence type="ECO:0000256" key="1">
    <source>
        <dbReference type="SAM" id="Phobius"/>
    </source>
</evidence>
<protein>
    <recommendedName>
        <fullName evidence="3">Glycosyltransferase RgtA/B/C/D-like domain-containing protein</fullName>
    </recommendedName>
</protein>
<keyword evidence="1" id="KW-1133">Transmembrane helix</keyword>
<evidence type="ECO:0008006" key="3">
    <source>
        <dbReference type="Google" id="ProtNLM"/>
    </source>
</evidence>